<dbReference type="GO" id="GO:0015562">
    <property type="term" value="F:efflux transmembrane transporter activity"/>
    <property type="evidence" value="ECO:0007669"/>
    <property type="project" value="TreeGrafter"/>
</dbReference>
<dbReference type="Proteomes" id="UP000198500">
    <property type="component" value="Unassembled WGS sequence"/>
</dbReference>
<comment type="similarity">
    <text evidence="1">Belongs to the membrane fusion protein (MFP) (TC 8.A.1) family.</text>
</comment>
<evidence type="ECO:0000256" key="1">
    <source>
        <dbReference type="ARBA" id="ARBA00009477"/>
    </source>
</evidence>
<dbReference type="PROSITE" id="PS51257">
    <property type="entry name" value="PROKAR_LIPOPROTEIN"/>
    <property type="match status" value="1"/>
</dbReference>
<gene>
    <name evidence="4" type="ORF">SAMN05443545_10892</name>
</gene>
<keyword evidence="2" id="KW-0175">Coiled coil</keyword>
<dbReference type="STRING" id="574349.SAMN05443545_10892"/>
<feature type="signal peptide" evidence="3">
    <location>
        <begin position="1"/>
        <end position="23"/>
    </location>
</feature>
<feature type="coiled-coil region" evidence="2">
    <location>
        <begin position="103"/>
        <end position="134"/>
    </location>
</feature>
<evidence type="ECO:0000256" key="2">
    <source>
        <dbReference type="SAM" id="Coils"/>
    </source>
</evidence>
<keyword evidence="3" id="KW-0732">Signal</keyword>
<dbReference type="GO" id="GO:1990281">
    <property type="term" value="C:efflux pump complex"/>
    <property type="evidence" value="ECO:0007669"/>
    <property type="project" value="TreeGrafter"/>
</dbReference>
<dbReference type="NCBIfam" id="TIGR01730">
    <property type="entry name" value="RND_mfp"/>
    <property type="match status" value="1"/>
</dbReference>
<dbReference type="SUPFAM" id="SSF111369">
    <property type="entry name" value="HlyD-like secretion proteins"/>
    <property type="match status" value="1"/>
</dbReference>
<protein>
    <submittedName>
        <fullName evidence="4">RND family efflux transporter, MFP subunit</fullName>
    </submittedName>
</protein>
<dbReference type="Gene3D" id="1.10.287.470">
    <property type="entry name" value="Helix hairpin bin"/>
    <property type="match status" value="1"/>
</dbReference>
<dbReference type="PANTHER" id="PTHR30469:SF20">
    <property type="entry name" value="EFFLUX RND TRANSPORTER PERIPLASMIC ADAPTOR SUBUNIT"/>
    <property type="match status" value="1"/>
</dbReference>
<keyword evidence="5" id="KW-1185">Reference proteome</keyword>
<dbReference type="OrthoDB" id="9806939at2"/>
<organism evidence="4 5">
    <name type="scientific">Aidingimonas halophila</name>
    <dbReference type="NCBI Taxonomy" id="574349"/>
    <lineage>
        <taxon>Bacteria</taxon>
        <taxon>Pseudomonadati</taxon>
        <taxon>Pseudomonadota</taxon>
        <taxon>Gammaproteobacteria</taxon>
        <taxon>Oceanospirillales</taxon>
        <taxon>Halomonadaceae</taxon>
        <taxon>Aidingimonas</taxon>
    </lineage>
</organism>
<evidence type="ECO:0000313" key="4">
    <source>
        <dbReference type="EMBL" id="SDX92422.1"/>
    </source>
</evidence>
<dbReference type="RefSeq" id="WP_092571431.1">
    <property type="nucleotide sequence ID" value="NZ_BMXH01000015.1"/>
</dbReference>
<dbReference type="EMBL" id="FNNI01000008">
    <property type="protein sequence ID" value="SDX92422.1"/>
    <property type="molecule type" value="Genomic_DNA"/>
</dbReference>
<dbReference type="AlphaFoldDB" id="A0A1H3FN02"/>
<dbReference type="InterPro" id="IPR006143">
    <property type="entry name" value="RND_pump_MFP"/>
</dbReference>
<sequence length="371" mass="39904">MPIDKPVSLTCTLLMGLALLLMGCSPETTSPPDIPTVVDSHTIQTDGGQRIGRFSGQVQAAEQTTLSFEIAGELESVAVDVGDDFSAGETLATIDDERYRLVAQQRRAEAREAEASLKEKRQDYQRQSELVQKEYVSASQFDAAQAALDTAESRHAAAIAARELADRDLTLTTLHAPFDGSVSQRQAEPAERVSASQPILEVISDRNGFEVEATVPETLVDALEVGSTHRVSLPALNGAESPATLSHLGSQPRSSNDYPIILELDMPPPGLHSGMTARVALFLDTPTDGTQAYPIPLTALKYDTDKQAHVLRIDGDERLERVDVEVVDIGDGRARVSGALSSGDRIVARGAEFLHPGQQVSLLGEGPERYN</sequence>
<evidence type="ECO:0000313" key="5">
    <source>
        <dbReference type="Proteomes" id="UP000198500"/>
    </source>
</evidence>
<dbReference type="PANTHER" id="PTHR30469">
    <property type="entry name" value="MULTIDRUG RESISTANCE PROTEIN MDTA"/>
    <property type="match status" value="1"/>
</dbReference>
<evidence type="ECO:0000256" key="3">
    <source>
        <dbReference type="SAM" id="SignalP"/>
    </source>
</evidence>
<proteinExistence type="inferred from homology"/>
<dbReference type="Gene3D" id="2.40.420.20">
    <property type="match status" value="1"/>
</dbReference>
<dbReference type="Gene3D" id="2.40.50.100">
    <property type="match status" value="1"/>
</dbReference>
<reference evidence="4 5" key="1">
    <citation type="submission" date="2016-10" db="EMBL/GenBank/DDBJ databases">
        <authorList>
            <person name="de Groot N.N."/>
        </authorList>
    </citation>
    <scope>NUCLEOTIDE SEQUENCE [LARGE SCALE GENOMIC DNA]</scope>
    <source>
        <strain evidence="4 5">DSM 19219</strain>
    </source>
</reference>
<accession>A0A1H3FN02</accession>
<feature type="chain" id="PRO_5011450571" evidence="3">
    <location>
        <begin position="24"/>
        <end position="371"/>
    </location>
</feature>
<dbReference type="Gene3D" id="2.40.30.170">
    <property type="match status" value="1"/>
</dbReference>
<name>A0A1H3FN02_9GAMM</name>